<evidence type="ECO:0000256" key="6">
    <source>
        <dbReference type="ARBA" id="ARBA00022723"/>
    </source>
</evidence>
<dbReference type="InterPro" id="IPR026591">
    <property type="entry name" value="Sirtuin_cat_small_dom_sf"/>
</dbReference>
<evidence type="ECO:0000256" key="8">
    <source>
        <dbReference type="ARBA" id="ARBA00023027"/>
    </source>
</evidence>
<feature type="binding site" evidence="13">
    <location>
        <position position="277"/>
    </location>
    <ligand>
        <name>Zn(2+)</name>
        <dbReference type="ChEBI" id="CHEBI:29105"/>
    </ligand>
</feature>
<evidence type="ECO:0000256" key="9">
    <source>
        <dbReference type="ARBA" id="ARBA00023242"/>
    </source>
</evidence>
<dbReference type="Gene3D" id="3.40.50.1220">
    <property type="entry name" value="TPP-binding domain"/>
    <property type="match status" value="1"/>
</dbReference>
<feature type="binding site" evidence="13">
    <location>
        <position position="304"/>
    </location>
    <ligand>
        <name>Zn(2+)</name>
        <dbReference type="ChEBI" id="CHEBI:29105"/>
    </ligand>
</feature>
<feature type="binding site" evidence="13">
    <location>
        <position position="301"/>
    </location>
    <ligand>
        <name>Zn(2+)</name>
        <dbReference type="ChEBI" id="CHEBI:29105"/>
    </ligand>
</feature>
<dbReference type="GO" id="GO:0070403">
    <property type="term" value="F:NAD+ binding"/>
    <property type="evidence" value="ECO:0007669"/>
    <property type="project" value="InterPro"/>
</dbReference>
<dbReference type="CDD" id="cd01408">
    <property type="entry name" value="SIRT1"/>
    <property type="match status" value="1"/>
</dbReference>
<feature type="compositionally biased region" description="Polar residues" evidence="14">
    <location>
        <begin position="1"/>
        <end position="22"/>
    </location>
</feature>
<organism evidence="16 17">
    <name type="scientific">Plectus sambesii</name>
    <dbReference type="NCBI Taxonomy" id="2011161"/>
    <lineage>
        <taxon>Eukaryota</taxon>
        <taxon>Metazoa</taxon>
        <taxon>Ecdysozoa</taxon>
        <taxon>Nematoda</taxon>
        <taxon>Chromadorea</taxon>
        <taxon>Plectida</taxon>
        <taxon>Plectina</taxon>
        <taxon>Plectoidea</taxon>
        <taxon>Plectidae</taxon>
        <taxon>Plectus</taxon>
    </lineage>
</organism>
<keyword evidence="8" id="KW-0520">NAD</keyword>
<dbReference type="GO" id="GO:0033553">
    <property type="term" value="C:rDNA heterochromatin"/>
    <property type="evidence" value="ECO:0007669"/>
    <property type="project" value="TreeGrafter"/>
</dbReference>
<keyword evidence="6 13" id="KW-0479">Metal-binding</keyword>
<dbReference type="InterPro" id="IPR050134">
    <property type="entry name" value="NAD-dep_sirtuin_deacylases"/>
</dbReference>
<dbReference type="Gene3D" id="3.30.1600.10">
    <property type="entry name" value="SIR2/SIRT2 'Small Domain"/>
    <property type="match status" value="1"/>
</dbReference>
<evidence type="ECO:0000259" key="15">
    <source>
        <dbReference type="PROSITE" id="PS50305"/>
    </source>
</evidence>
<keyword evidence="7 13" id="KW-0862">Zinc</keyword>
<dbReference type="PROSITE" id="PS50305">
    <property type="entry name" value="SIRTUIN"/>
    <property type="match status" value="1"/>
</dbReference>
<evidence type="ECO:0000313" key="17">
    <source>
        <dbReference type="WBParaSite" id="PSAMB.scaffold4358size14898.g24102.t1"/>
    </source>
</evidence>
<accession>A0A914WIK0</accession>
<dbReference type="GO" id="GO:0017136">
    <property type="term" value="F:histone deacetylase activity, NAD-dependent"/>
    <property type="evidence" value="ECO:0007669"/>
    <property type="project" value="TreeGrafter"/>
</dbReference>
<dbReference type="WBParaSite" id="PSAMB.scaffold4358size14898.g24102.t1">
    <property type="protein sequence ID" value="PSAMB.scaffold4358size14898.g24102.t1"/>
    <property type="gene ID" value="PSAMB.scaffold4358size14898.g24102"/>
</dbReference>
<dbReference type="Proteomes" id="UP000887566">
    <property type="component" value="Unplaced"/>
</dbReference>
<evidence type="ECO:0000313" key="16">
    <source>
        <dbReference type="Proteomes" id="UP000887566"/>
    </source>
</evidence>
<feature type="region of interest" description="Disordered" evidence="14">
    <location>
        <begin position="1"/>
        <end position="23"/>
    </location>
</feature>
<evidence type="ECO:0000256" key="13">
    <source>
        <dbReference type="PROSITE-ProRule" id="PRU00236"/>
    </source>
</evidence>
<dbReference type="InterPro" id="IPR026590">
    <property type="entry name" value="Ssirtuin_cat_dom"/>
</dbReference>
<sequence>MADDSQQQSTSNPAGTNSNSPTLPVVFQEKICVEKLASISNVESLDVGTELADSSHPDTAVPADDDCNSCGDSDGPPTPSSADWKPISPSVTFVQEMLDEGVNPREILRQLLPNTELPPDLPNSIMLHVIAQLLSEPPKREKLPQYNTLDDVVDLLRRSTNILVLTGAGVSVSCGIPDFRSKDGIYARLHSDFPDLPDPQAMFDIDYFRKNPRPFFDFAQEIYPGQFRPSPSHRFIKSLEDAGKLLRNYTQNIDTLEQVAGISNIVQCHGSFANASCCVCKHQVSCDDIREDIFAKRVPHCLKCPPEDIKAVMKPDIVFFGEDLPSQFHQQITADKDKVDLLIVIGSSLKVRPVALIPSSIPPEVPQVLINREPLSHCTMDVELLGNCDDIISELCLRLGGDEWTKVPPAGTSLLQR</sequence>
<keyword evidence="16" id="KW-1185">Reference proteome</keyword>
<evidence type="ECO:0000256" key="12">
    <source>
        <dbReference type="ARBA" id="ARBA00083601"/>
    </source>
</evidence>
<feature type="region of interest" description="Disordered" evidence="14">
    <location>
        <begin position="48"/>
        <end position="87"/>
    </location>
</feature>
<evidence type="ECO:0000256" key="10">
    <source>
        <dbReference type="ARBA" id="ARBA00068847"/>
    </source>
</evidence>
<dbReference type="InterPro" id="IPR029035">
    <property type="entry name" value="DHS-like_NAD/FAD-binding_dom"/>
</dbReference>
<dbReference type="InterPro" id="IPR003000">
    <property type="entry name" value="Sirtuin"/>
</dbReference>
<evidence type="ECO:0000256" key="1">
    <source>
        <dbReference type="ARBA" id="ARBA00001947"/>
    </source>
</evidence>
<dbReference type="GO" id="GO:0005654">
    <property type="term" value="C:nucleoplasm"/>
    <property type="evidence" value="ECO:0007669"/>
    <property type="project" value="TreeGrafter"/>
</dbReference>
<dbReference type="PANTHER" id="PTHR11085:SF9">
    <property type="entry name" value="NAD-DEPENDENT PROTEIN DEACETYLASE SIRTUIN-1"/>
    <property type="match status" value="1"/>
</dbReference>
<dbReference type="EC" id="2.3.1.286" evidence="4"/>
<name>A0A914WIK0_9BILA</name>
<evidence type="ECO:0000256" key="4">
    <source>
        <dbReference type="ARBA" id="ARBA00012928"/>
    </source>
</evidence>
<dbReference type="FunFam" id="3.30.1600.10:FF:000013">
    <property type="entry name" value="NAD-dependent protein deacetylase sirtuin-1"/>
    <property type="match status" value="1"/>
</dbReference>
<dbReference type="GO" id="GO:0046872">
    <property type="term" value="F:metal ion binding"/>
    <property type="evidence" value="ECO:0007669"/>
    <property type="project" value="UniProtKB-KW"/>
</dbReference>
<feature type="domain" description="Deacetylase sirtuin-type" evidence="15">
    <location>
        <begin position="142"/>
        <end position="402"/>
    </location>
</feature>
<dbReference type="AlphaFoldDB" id="A0A914WIK0"/>
<comment type="similarity">
    <text evidence="3">Belongs to the sirtuin family. Class I subfamily.</text>
</comment>
<comment type="subcellular location">
    <subcellularLocation>
        <location evidence="2">Nucleus</location>
    </subcellularLocation>
</comment>
<dbReference type="GO" id="GO:0002039">
    <property type="term" value="F:p53 binding"/>
    <property type="evidence" value="ECO:0007669"/>
    <property type="project" value="TreeGrafter"/>
</dbReference>
<dbReference type="GO" id="GO:0005637">
    <property type="term" value="C:nuclear inner membrane"/>
    <property type="evidence" value="ECO:0007669"/>
    <property type="project" value="TreeGrafter"/>
</dbReference>
<feature type="binding site" evidence="13">
    <location>
        <position position="280"/>
    </location>
    <ligand>
        <name>Zn(2+)</name>
        <dbReference type="ChEBI" id="CHEBI:29105"/>
    </ligand>
</feature>
<comment type="cofactor">
    <cofactor evidence="1">
        <name>Zn(2+)</name>
        <dbReference type="ChEBI" id="CHEBI:29105"/>
    </cofactor>
</comment>
<protein>
    <recommendedName>
        <fullName evidence="10">NAD-dependent protein deacetylase sir-2.1</fullName>
        <ecNumber evidence="4">2.3.1.286</ecNumber>
    </recommendedName>
    <alternativeName>
        <fullName evidence="11">Protein sir-2.1</fullName>
    </alternativeName>
    <alternativeName>
        <fullName evidence="12">Regulatory protein SIR2 homolog 1</fullName>
    </alternativeName>
</protein>
<keyword evidence="5" id="KW-0808">Transferase</keyword>
<evidence type="ECO:0000256" key="14">
    <source>
        <dbReference type="SAM" id="MobiDB-lite"/>
    </source>
</evidence>
<evidence type="ECO:0000256" key="3">
    <source>
        <dbReference type="ARBA" id="ARBA00006924"/>
    </source>
</evidence>
<dbReference type="Pfam" id="PF02146">
    <property type="entry name" value="SIR2"/>
    <property type="match status" value="1"/>
</dbReference>
<keyword evidence="9" id="KW-0539">Nucleus</keyword>
<feature type="active site" description="Proton acceptor" evidence="13">
    <location>
        <position position="269"/>
    </location>
</feature>
<evidence type="ECO:0000256" key="5">
    <source>
        <dbReference type="ARBA" id="ARBA00022679"/>
    </source>
</evidence>
<reference evidence="17" key="1">
    <citation type="submission" date="2022-11" db="UniProtKB">
        <authorList>
            <consortium name="WormBaseParasite"/>
        </authorList>
    </citation>
    <scope>IDENTIFICATION</scope>
</reference>
<proteinExistence type="inferred from homology"/>
<dbReference type="SUPFAM" id="SSF52467">
    <property type="entry name" value="DHS-like NAD/FAD-binding domain"/>
    <property type="match status" value="1"/>
</dbReference>
<evidence type="ECO:0000256" key="2">
    <source>
        <dbReference type="ARBA" id="ARBA00004123"/>
    </source>
</evidence>
<dbReference type="PANTHER" id="PTHR11085">
    <property type="entry name" value="NAD-DEPENDENT PROTEIN DEACYLASE SIRTUIN-5, MITOCHONDRIAL-RELATED"/>
    <property type="match status" value="1"/>
</dbReference>
<evidence type="ECO:0000256" key="7">
    <source>
        <dbReference type="ARBA" id="ARBA00022833"/>
    </source>
</evidence>
<evidence type="ECO:0000256" key="11">
    <source>
        <dbReference type="ARBA" id="ARBA00075618"/>
    </source>
</evidence>
<dbReference type="GO" id="GO:0003714">
    <property type="term" value="F:transcription corepressor activity"/>
    <property type="evidence" value="ECO:0007669"/>
    <property type="project" value="TreeGrafter"/>
</dbReference>